<sequence length="423" mass="48428">MAEYFKNPPPGLDLTESRTATGNIVGIVLFISAFVFVSLRLFTRLRLKREPLGLDDYLMFVGLALNGANLAFVVAGGRYGLGKHIWSLQPFHMRKISIITFIYVFIYTWSVCIIKFSILALYRRIFGLSWLGYCCFGLTLLYLIVNHVVLPLYTRPLSYYWEQWYGAQGVLLVNEAKFYLGMGIVNLFGDICMLAVPISSVLKLQMERTQKVAICCMFLLGSFVCFASLYRIITILRLVSSRDISWAKSDVFLWSSVEPSIGIISGCLPVLRPLMTYILESWFRFVPEVRTNSSKKSKSSRNFTLNPLETISKKRTRKIKKHDLESTNMTNFTQIDEELEVDAHGAVTYVGKEDKKIKVSVRKGRDETGTWRPDDDEMCLTKTTAHRSLSGAGMEDRSKEILDRDGIRMTTKFEWDEASRHRH</sequence>
<reference evidence="6 7" key="1">
    <citation type="journal article" date="2016" name="Sci. Rep.">
        <title>Draft genome sequencing and secretome analysis of fungal phytopathogen Ascochyta rabiei provides insight into the necrotrophic effector repertoire.</title>
        <authorList>
            <person name="Verma S."/>
            <person name="Gazara R.K."/>
            <person name="Nizam S."/>
            <person name="Parween S."/>
            <person name="Chattopadhyay D."/>
            <person name="Verma P.K."/>
        </authorList>
    </citation>
    <scope>NUCLEOTIDE SEQUENCE [LARGE SCALE GENOMIC DNA]</scope>
    <source>
        <strain evidence="6 7">ArDII</strain>
    </source>
</reference>
<evidence type="ECO:0000256" key="1">
    <source>
        <dbReference type="ARBA" id="ARBA00004141"/>
    </source>
</evidence>
<evidence type="ECO:0000313" key="7">
    <source>
        <dbReference type="Proteomes" id="UP000076837"/>
    </source>
</evidence>
<comment type="similarity">
    <text evidence="5">Belongs to the SAT4 family.</text>
</comment>
<organism evidence="6 7">
    <name type="scientific">Didymella rabiei</name>
    <name type="common">Chickpea ascochyta blight fungus</name>
    <name type="synonym">Mycosphaerella rabiei</name>
    <dbReference type="NCBI Taxonomy" id="5454"/>
    <lineage>
        <taxon>Eukaryota</taxon>
        <taxon>Fungi</taxon>
        <taxon>Dikarya</taxon>
        <taxon>Ascomycota</taxon>
        <taxon>Pezizomycotina</taxon>
        <taxon>Dothideomycetes</taxon>
        <taxon>Pleosporomycetidae</taxon>
        <taxon>Pleosporales</taxon>
        <taxon>Pleosporineae</taxon>
        <taxon>Didymellaceae</taxon>
        <taxon>Ascochyta</taxon>
    </lineage>
</organism>
<dbReference type="InterPro" id="IPR049326">
    <property type="entry name" value="Rhodopsin_dom_fungi"/>
</dbReference>
<dbReference type="PANTHER" id="PTHR33048:SF163">
    <property type="entry name" value="INTEGRAL MEMBRANE PROTEIN (AFU_ORTHOLOGUE AFUA_8G05510)"/>
    <property type="match status" value="1"/>
</dbReference>
<dbReference type="AlphaFoldDB" id="A0A163HRI4"/>
<keyword evidence="7" id="KW-1185">Reference proteome</keyword>
<keyword evidence="4" id="KW-0472">Membrane</keyword>
<accession>A0A163HRI4</accession>
<evidence type="ECO:0000256" key="2">
    <source>
        <dbReference type="ARBA" id="ARBA00022692"/>
    </source>
</evidence>
<evidence type="ECO:0000256" key="4">
    <source>
        <dbReference type="ARBA" id="ARBA00023136"/>
    </source>
</evidence>
<dbReference type="OrthoDB" id="5429740at2759"/>
<evidence type="ECO:0000256" key="5">
    <source>
        <dbReference type="ARBA" id="ARBA00038359"/>
    </source>
</evidence>
<dbReference type="Proteomes" id="UP000076837">
    <property type="component" value="Unassembled WGS sequence"/>
</dbReference>
<dbReference type="STRING" id="5454.A0A163HRI4"/>
<name>A0A163HRI4_DIDRA</name>
<protein>
    <submittedName>
        <fullName evidence="6">Uncharacterized protein</fullName>
    </submittedName>
</protein>
<proteinExistence type="inferred from homology"/>
<dbReference type="PANTHER" id="PTHR33048">
    <property type="entry name" value="PTH11-LIKE INTEGRAL MEMBRANE PROTEIN (AFU_ORTHOLOGUE AFUA_5G11245)"/>
    <property type="match status" value="1"/>
</dbReference>
<dbReference type="EMBL" id="JYNV01000129">
    <property type="protein sequence ID" value="KZM25429.1"/>
    <property type="molecule type" value="Genomic_DNA"/>
</dbReference>
<comment type="subcellular location">
    <subcellularLocation>
        <location evidence="1">Membrane</location>
        <topology evidence="1">Multi-pass membrane protein</topology>
    </subcellularLocation>
</comment>
<keyword evidence="2" id="KW-0812">Transmembrane</keyword>
<dbReference type="GO" id="GO:0016020">
    <property type="term" value="C:membrane"/>
    <property type="evidence" value="ECO:0007669"/>
    <property type="project" value="UniProtKB-SubCell"/>
</dbReference>
<evidence type="ECO:0000313" key="6">
    <source>
        <dbReference type="EMBL" id="KZM25429.1"/>
    </source>
</evidence>
<dbReference type="Pfam" id="PF20684">
    <property type="entry name" value="Fung_rhodopsin"/>
    <property type="match status" value="1"/>
</dbReference>
<keyword evidence="3" id="KW-1133">Transmembrane helix</keyword>
<evidence type="ECO:0000256" key="3">
    <source>
        <dbReference type="ARBA" id="ARBA00022989"/>
    </source>
</evidence>
<gene>
    <name evidence="6" type="ORF">ST47_g3571</name>
</gene>
<comment type="caution">
    <text evidence="6">The sequence shown here is derived from an EMBL/GenBank/DDBJ whole genome shotgun (WGS) entry which is preliminary data.</text>
</comment>
<dbReference type="InterPro" id="IPR052337">
    <property type="entry name" value="SAT4-like"/>
</dbReference>